<reference evidence="1 2" key="1">
    <citation type="submission" date="2024-07" db="EMBL/GenBank/DDBJ databases">
        <authorList>
            <person name="Kang M."/>
        </authorList>
    </citation>
    <scope>NUCLEOTIDE SEQUENCE [LARGE SCALE GENOMIC DNA]</scope>
    <source>
        <strain evidence="1 2">DFM31</strain>
    </source>
</reference>
<proteinExistence type="predicted"/>
<sequence length="58" mass="6802">MRMSNLVRRPPSWAQFRILLLILLICAAFVLWEQIYGWPDWLIPDRGVGRRGVPITPL</sequence>
<comment type="caution">
    <text evidence="1">The sequence shown here is derived from an EMBL/GenBank/DDBJ whole genome shotgun (WGS) entry which is preliminary data.</text>
</comment>
<organism evidence="1 2">
    <name type="scientific">Meridianimarinicoccus marinus</name>
    <dbReference type="NCBI Taxonomy" id="3231483"/>
    <lineage>
        <taxon>Bacteria</taxon>
        <taxon>Pseudomonadati</taxon>
        <taxon>Pseudomonadota</taxon>
        <taxon>Alphaproteobacteria</taxon>
        <taxon>Rhodobacterales</taxon>
        <taxon>Paracoccaceae</taxon>
        <taxon>Meridianimarinicoccus</taxon>
    </lineage>
</organism>
<keyword evidence="2" id="KW-1185">Reference proteome</keyword>
<gene>
    <name evidence="1" type="ORF">AB0T83_01945</name>
</gene>
<dbReference type="EMBL" id="JBFBVU010000001">
    <property type="protein sequence ID" value="MEV8465542.1"/>
    <property type="molecule type" value="Genomic_DNA"/>
</dbReference>
<dbReference type="Proteomes" id="UP001553161">
    <property type="component" value="Unassembled WGS sequence"/>
</dbReference>
<evidence type="ECO:0000313" key="1">
    <source>
        <dbReference type="EMBL" id="MEV8465542.1"/>
    </source>
</evidence>
<evidence type="ECO:0000313" key="2">
    <source>
        <dbReference type="Proteomes" id="UP001553161"/>
    </source>
</evidence>
<name>A0ABV3L395_9RHOB</name>
<accession>A0ABV3L395</accession>
<protein>
    <submittedName>
        <fullName evidence="1">Uncharacterized protein</fullName>
    </submittedName>
</protein>